<dbReference type="RefSeq" id="WP_345403922.1">
    <property type="nucleotide sequence ID" value="NZ_BAABHG010000015.1"/>
</dbReference>
<keyword evidence="2" id="KW-1185">Reference proteome</keyword>
<protein>
    <submittedName>
        <fullName evidence="1">DUF6365 family protein</fullName>
    </submittedName>
</protein>
<proteinExistence type="predicted"/>
<gene>
    <name evidence="1" type="ORF">ACFSYJ_29010</name>
</gene>
<evidence type="ECO:0000313" key="2">
    <source>
        <dbReference type="Proteomes" id="UP001597419"/>
    </source>
</evidence>
<accession>A0ABW5GPA1</accession>
<dbReference type="EMBL" id="JBHUKU010000017">
    <property type="protein sequence ID" value="MFD2462681.1"/>
    <property type="molecule type" value="Genomic_DNA"/>
</dbReference>
<organism evidence="1 2">
    <name type="scientific">Amycolatopsis samaneae</name>
    <dbReference type="NCBI Taxonomy" id="664691"/>
    <lineage>
        <taxon>Bacteria</taxon>
        <taxon>Bacillati</taxon>
        <taxon>Actinomycetota</taxon>
        <taxon>Actinomycetes</taxon>
        <taxon>Pseudonocardiales</taxon>
        <taxon>Pseudonocardiaceae</taxon>
        <taxon>Amycolatopsis</taxon>
    </lineage>
</organism>
<reference evidence="2" key="1">
    <citation type="journal article" date="2019" name="Int. J. Syst. Evol. Microbiol.">
        <title>The Global Catalogue of Microorganisms (GCM) 10K type strain sequencing project: providing services to taxonomists for standard genome sequencing and annotation.</title>
        <authorList>
            <consortium name="The Broad Institute Genomics Platform"/>
            <consortium name="The Broad Institute Genome Sequencing Center for Infectious Disease"/>
            <person name="Wu L."/>
            <person name="Ma J."/>
        </authorList>
    </citation>
    <scope>NUCLEOTIDE SEQUENCE [LARGE SCALE GENOMIC DNA]</scope>
    <source>
        <strain evidence="2">CGMCC 4.7643</strain>
    </source>
</reference>
<comment type="caution">
    <text evidence="1">The sequence shown here is derived from an EMBL/GenBank/DDBJ whole genome shotgun (WGS) entry which is preliminary data.</text>
</comment>
<dbReference type="Gene3D" id="3.40.50.2000">
    <property type="entry name" value="Glycogen Phosphorylase B"/>
    <property type="match status" value="1"/>
</dbReference>
<evidence type="ECO:0000313" key="1">
    <source>
        <dbReference type="EMBL" id="MFD2462681.1"/>
    </source>
</evidence>
<name>A0ABW5GPA1_9PSEU</name>
<dbReference type="Pfam" id="PF19892">
    <property type="entry name" value="DUF6365"/>
    <property type="match status" value="1"/>
</dbReference>
<sequence length="430" mass="47339">MKAPRLLFVAVSTTGYGEVGIGADLADQAARWGARSHFVLETHAKALVAGRGHGYTLVDPGMGESVREVMAETVAEVRPDVIVLSDYFMYCMQLRFRFGVEPWFIEDFGLPLLPIDIYEWANTDFRVDMYENTLPLSDRILGMPVHLRPVPSCHPVADGAAGLPYQASRHADRVTARRRTEVRSELGLGDGDRLLFFPVSQWHRPPLGTERGEDVLRVARRLPELLASHLSRLPGNTHFALVGSPFEELRKLPAERTHWLSVVPPEQYGELLGSSDAVLSLHMPSPTVARAMFADVPAFAMVNGYELPKAGGADVLADAMGTVSPRVRDWLDGLDARVRPFRMWPMRWRSVVDPLLAGNPLDDAVDAAEVFDEAAFVGGLARVLGDDVTRDRLASARAQYVDRVTTLPEGDVALREALRRMGVTSPGSAL</sequence>
<dbReference type="Proteomes" id="UP001597419">
    <property type="component" value="Unassembled WGS sequence"/>
</dbReference>
<dbReference type="SUPFAM" id="SSF53756">
    <property type="entry name" value="UDP-Glycosyltransferase/glycogen phosphorylase"/>
    <property type="match status" value="1"/>
</dbReference>
<dbReference type="InterPro" id="IPR045945">
    <property type="entry name" value="DUF6365"/>
</dbReference>